<evidence type="ECO:0000256" key="1">
    <source>
        <dbReference type="SAM" id="Phobius"/>
    </source>
</evidence>
<feature type="non-terminal residue" evidence="2">
    <location>
        <position position="47"/>
    </location>
</feature>
<reference evidence="2" key="1">
    <citation type="journal article" date="2012" name="Science">
        <title>Fermentation, hydrogen, and sulfur metabolism in multiple uncultivated bacterial phyla.</title>
        <authorList>
            <person name="Wrighton K.C."/>
            <person name="Thomas B.C."/>
            <person name="Sharon I."/>
            <person name="Miller C.S."/>
            <person name="Castelle C.J."/>
            <person name="VerBerkmoes N.C."/>
            <person name="Wilkins M.J."/>
            <person name="Hettich R.L."/>
            <person name="Lipton M.S."/>
            <person name="Williams K.H."/>
            <person name="Long P.E."/>
            <person name="Banfield J.F."/>
        </authorList>
    </citation>
    <scope>NUCLEOTIDE SEQUENCE [LARGE SCALE GENOMIC DNA]</scope>
</reference>
<evidence type="ECO:0000313" key="2">
    <source>
        <dbReference type="EMBL" id="EKD30439.1"/>
    </source>
</evidence>
<keyword evidence="1" id="KW-0812">Transmembrane</keyword>
<organism evidence="2">
    <name type="scientific">uncultured bacterium</name>
    <name type="common">gcode 4</name>
    <dbReference type="NCBI Taxonomy" id="1234023"/>
    <lineage>
        <taxon>Bacteria</taxon>
        <taxon>environmental samples</taxon>
    </lineage>
</organism>
<dbReference type="AlphaFoldDB" id="K1YYD5"/>
<keyword evidence="1" id="KW-1133">Transmembrane helix</keyword>
<feature type="transmembrane region" description="Helical" evidence="1">
    <location>
        <begin position="20"/>
        <end position="38"/>
    </location>
</feature>
<proteinExistence type="predicted"/>
<accession>K1YYD5</accession>
<sequence>MRLDPRVIPLWAQAPEDDGLIFNLYSFLLCYTLSNLISRKQNNISMM</sequence>
<gene>
    <name evidence="2" type="ORF">ACD_78C00061G0005</name>
</gene>
<comment type="caution">
    <text evidence="2">The sequence shown here is derived from an EMBL/GenBank/DDBJ whole genome shotgun (WGS) entry which is preliminary data.</text>
</comment>
<keyword evidence="1" id="KW-0472">Membrane</keyword>
<protein>
    <submittedName>
        <fullName evidence="2">Uncharacterized protein</fullName>
    </submittedName>
</protein>
<dbReference type="EMBL" id="AMFJ01034061">
    <property type="protein sequence ID" value="EKD30439.1"/>
    <property type="molecule type" value="Genomic_DNA"/>
</dbReference>
<name>K1YYD5_9BACT</name>